<keyword evidence="7" id="KW-0604">Photosystem II</keyword>
<accession>A0A9R0ITB8</accession>
<evidence type="ECO:0000256" key="4">
    <source>
        <dbReference type="ARBA" id="ARBA00022989"/>
    </source>
</evidence>
<dbReference type="HAMAP" id="MF_00717">
    <property type="entry name" value="PSII_PsbY"/>
    <property type="match status" value="1"/>
</dbReference>
<evidence type="ECO:0000313" key="10">
    <source>
        <dbReference type="RefSeq" id="XP_021855222.1"/>
    </source>
</evidence>
<dbReference type="GO" id="GO:0030145">
    <property type="term" value="F:manganese ion binding"/>
    <property type="evidence" value="ECO:0007669"/>
    <property type="project" value="InterPro"/>
</dbReference>
<dbReference type="PANTHER" id="PTHR34790">
    <property type="entry name" value="PHOTOSYSTEM II CORE COMPLEX PROTEINS PSBY, CHLOROPLASTIC"/>
    <property type="match status" value="1"/>
</dbReference>
<feature type="transmembrane region" description="Helical" evidence="8">
    <location>
        <begin position="83"/>
        <end position="105"/>
    </location>
</feature>
<dbReference type="AlphaFoldDB" id="A0A9R0ITB8"/>
<keyword evidence="4 8" id="KW-1133">Transmembrane helix</keyword>
<evidence type="ECO:0000256" key="8">
    <source>
        <dbReference type="SAM" id="Phobius"/>
    </source>
</evidence>
<dbReference type="Pfam" id="PF06298">
    <property type="entry name" value="PsbY"/>
    <property type="match status" value="1"/>
</dbReference>
<evidence type="ECO:0000256" key="5">
    <source>
        <dbReference type="ARBA" id="ARBA00023078"/>
    </source>
</evidence>
<keyword evidence="9" id="KW-1185">Reference proteome</keyword>
<reference evidence="10" key="2">
    <citation type="submission" date="2025-08" db="UniProtKB">
        <authorList>
            <consortium name="RefSeq"/>
        </authorList>
    </citation>
    <scope>IDENTIFICATION</scope>
    <source>
        <tissue evidence="10">Leaf</tissue>
    </source>
</reference>
<keyword evidence="6 8" id="KW-0472">Membrane</keyword>
<keyword evidence="3 8" id="KW-0812">Transmembrane</keyword>
<organism evidence="9 10">
    <name type="scientific">Spinacia oleracea</name>
    <name type="common">Spinach</name>
    <dbReference type="NCBI Taxonomy" id="3562"/>
    <lineage>
        <taxon>Eukaryota</taxon>
        <taxon>Viridiplantae</taxon>
        <taxon>Streptophyta</taxon>
        <taxon>Embryophyta</taxon>
        <taxon>Tracheophyta</taxon>
        <taxon>Spermatophyta</taxon>
        <taxon>Magnoliopsida</taxon>
        <taxon>eudicotyledons</taxon>
        <taxon>Gunneridae</taxon>
        <taxon>Pentapetalae</taxon>
        <taxon>Caryophyllales</taxon>
        <taxon>Chenopodiaceae</taxon>
        <taxon>Chenopodioideae</taxon>
        <taxon>Anserineae</taxon>
        <taxon>Spinacia</taxon>
    </lineage>
</organism>
<name>A0A9R0ITB8_SPIOL</name>
<dbReference type="InterPro" id="IPR038760">
    <property type="entry name" value="PsbY_plant"/>
</dbReference>
<keyword evidence="5" id="KW-0793">Thylakoid</keyword>
<reference evidence="9" key="1">
    <citation type="journal article" date="2021" name="Nat. Commun.">
        <title>Genomic analyses provide insights into spinach domestication and the genetic basis of agronomic traits.</title>
        <authorList>
            <person name="Cai X."/>
            <person name="Sun X."/>
            <person name="Xu C."/>
            <person name="Sun H."/>
            <person name="Wang X."/>
            <person name="Ge C."/>
            <person name="Zhang Z."/>
            <person name="Wang Q."/>
            <person name="Fei Z."/>
            <person name="Jiao C."/>
            <person name="Wang Q."/>
        </authorList>
    </citation>
    <scope>NUCLEOTIDE SEQUENCE [LARGE SCALE GENOMIC DNA]</scope>
    <source>
        <strain evidence="9">cv. Varoflay</strain>
    </source>
</reference>
<feature type="transmembrane region" description="Helical" evidence="8">
    <location>
        <begin position="152"/>
        <end position="176"/>
    </location>
</feature>
<evidence type="ECO:0000256" key="6">
    <source>
        <dbReference type="ARBA" id="ARBA00023136"/>
    </source>
</evidence>
<protein>
    <submittedName>
        <fullName evidence="10">Photosystem II core complex proteins psbY, chloroplastic-like</fullName>
    </submittedName>
</protein>
<dbReference type="Proteomes" id="UP000813463">
    <property type="component" value="Chromosome 1"/>
</dbReference>
<dbReference type="GO" id="GO:0009534">
    <property type="term" value="C:chloroplast thylakoid"/>
    <property type="evidence" value="ECO:0000318"/>
    <property type="project" value="GO_Central"/>
</dbReference>
<dbReference type="KEGG" id="soe:110794551"/>
<dbReference type="GO" id="GO:0045454">
    <property type="term" value="P:cell redox homeostasis"/>
    <property type="evidence" value="ECO:0000318"/>
    <property type="project" value="GO_Central"/>
</dbReference>
<evidence type="ECO:0000313" key="9">
    <source>
        <dbReference type="Proteomes" id="UP000813463"/>
    </source>
</evidence>
<keyword evidence="2" id="KW-0602">Photosynthesis</keyword>
<dbReference type="GO" id="GO:0009523">
    <property type="term" value="C:photosystem II"/>
    <property type="evidence" value="ECO:0007669"/>
    <property type="project" value="UniProtKB-KW"/>
</dbReference>
<dbReference type="RefSeq" id="XP_021855222.1">
    <property type="nucleotide sequence ID" value="XM_021999530.2"/>
</dbReference>
<evidence type="ECO:0000256" key="7">
    <source>
        <dbReference type="ARBA" id="ARBA00023276"/>
    </source>
</evidence>
<proteinExistence type="inferred from homology"/>
<evidence type="ECO:0000256" key="3">
    <source>
        <dbReference type="ARBA" id="ARBA00022692"/>
    </source>
</evidence>
<sequence length="191" mass="19494">MAATTTSSIAIQIPKYHFIIRSSSSKPTSVPVSQKPSNKPENSLSFARNLAVATTILSPLASSPLALAAKQIAESPQEDNRGLLLLVPVAAALGWVVFNIFGPALNQINKMRSDTNVTVVGLGLGGLLTAAASSAVFAPIASAASEVVEGEVVAASGGVPLPLIVAGCVALQVVLFSTMQSKYEKEGGASH</sequence>
<dbReference type="GO" id="GO:0015979">
    <property type="term" value="P:photosynthesis"/>
    <property type="evidence" value="ECO:0007669"/>
    <property type="project" value="UniProtKB-KW"/>
</dbReference>
<comment type="subcellular location">
    <subcellularLocation>
        <location evidence="1">Membrane</location>
    </subcellularLocation>
</comment>
<feature type="transmembrane region" description="Helical" evidence="8">
    <location>
        <begin position="117"/>
        <end position="140"/>
    </location>
</feature>
<evidence type="ECO:0000256" key="1">
    <source>
        <dbReference type="ARBA" id="ARBA00004370"/>
    </source>
</evidence>
<evidence type="ECO:0000256" key="2">
    <source>
        <dbReference type="ARBA" id="ARBA00022531"/>
    </source>
</evidence>
<dbReference type="GeneID" id="110794551"/>
<dbReference type="InterPro" id="IPR009388">
    <property type="entry name" value="PSII_PsbY"/>
</dbReference>
<dbReference type="PANTHER" id="PTHR34790:SF1">
    <property type="entry name" value="PHOTOSYSTEM II CORE COMPLEX PROTEINS PSBY, CHLOROPLASTIC"/>
    <property type="match status" value="1"/>
</dbReference>
<gene>
    <name evidence="10" type="primary">LOC110794551</name>
</gene>